<keyword evidence="4 9" id="KW-0547">Nucleotide-binding</keyword>
<comment type="similarity">
    <text evidence="9">Belongs to the GTP cyclohydrolase II family.</text>
</comment>
<dbReference type="CDD" id="cd00641">
    <property type="entry name" value="GTP_cyclohydro2"/>
    <property type="match status" value="1"/>
</dbReference>
<evidence type="ECO:0000256" key="7">
    <source>
        <dbReference type="ARBA" id="ARBA00023134"/>
    </source>
</evidence>
<dbReference type="InterPro" id="IPR000926">
    <property type="entry name" value="RibA"/>
</dbReference>
<keyword evidence="7 9" id="KW-0342">GTP-binding</keyword>
<dbReference type="GO" id="GO:0008270">
    <property type="term" value="F:zinc ion binding"/>
    <property type="evidence" value="ECO:0007669"/>
    <property type="project" value="UniProtKB-UniRule"/>
</dbReference>
<dbReference type="InterPro" id="IPR032677">
    <property type="entry name" value="GTP_cyclohydro_II"/>
</dbReference>
<feature type="binding site" evidence="9">
    <location>
        <position position="58"/>
    </location>
    <ligand>
        <name>Zn(2+)</name>
        <dbReference type="ChEBI" id="CHEBI:29105"/>
        <note>catalytic</note>
    </ligand>
</feature>
<dbReference type="NCBIfam" id="TIGR00505">
    <property type="entry name" value="ribA"/>
    <property type="match status" value="1"/>
</dbReference>
<comment type="cofactor">
    <cofactor evidence="9">
        <name>Zn(2+)</name>
        <dbReference type="ChEBI" id="CHEBI:29105"/>
    </cofactor>
    <text evidence="9">Binds 1 zinc ion per subunit.</text>
</comment>
<feature type="active site" description="Nucleophile" evidence="9">
    <location>
        <position position="131"/>
    </location>
</feature>
<dbReference type="GO" id="GO:0005525">
    <property type="term" value="F:GTP binding"/>
    <property type="evidence" value="ECO:0007669"/>
    <property type="project" value="UniProtKB-KW"/>
</dbReference>
<feature type="binding site" evidence="9">
    <location>
        <begin position="53"/>
        <end position="57"/>
    </location>
    <ligand>
        <name>GTP</name>
        <dbReference type="ChEBI" id="CHEBI:37565"/>
    </ligand>
</feature>
<evidence type="ECO:0000256" key="1">
    <source>
        <dbReference type="ARBA" id="ARBA00004853"/>
    </source>
</evidence>
<evidence type="ECO:0000313" key="11">
    <source>
        <dbReference type="EMBL" id="MBS5829431.1"/>
    </source>
</evidence>
<keyword evidence="5 9" id="KW-0378">Hydrolase</keyword>
<dbReference type="HAMAP" id="MF_00179">
    <property type="entry name" value="RibA"/>
    <property type="match status" value="1"/>
</dbReference>
<evidence type="ECO:0000259" key="10">
    <source>
        <dbReference type="Pfam" id="PF00925"/>
    </source>
</evidence>
<protein>
    <recommendedName>
        <fullName evidence="9">GTP cyclohydrolase-2</fullName>
        <ecNumber evidence="9">3.5.4.25</ecNumber>
    </recommendedName>
    <alternativeName>
        <fullName evidence="9">GTP cyclohydrolase II</fullName>
    </alternativeName>
</protein>
<dbReference type="Gene3D" id="3.40.50.10990">
    <property type="entry name" value="GTP cyclohydrolase II"/>
    <property type="match status" value="1"/>
</dbReference>
<evidence type="ECO:0000256" key="2">
    <source>
        <dbReference type="ARBA" id="ARBA00022619"/>
    </source>
</evidence>
<dbReference type="SUPFAM" id="SSF142695">
    <property type="entry name" value="RibA-like"/>
    <property type="match status" value="1"/>
</dbReference>
<dbReference type="AlphaFoldDB" id="A0A9E1FAB6"/>
<evidence type="ECO:0000256" key="8">
    <source>
        <dbReference type="ARBA" id="ARBA00049295"/>
    </source>
</evidence>
<feature type="binding site" evidence="9">
    <location>
        <position position="74"/>
    </location>
    <ligand>
        <name>GTP</name>
        <dbReference type="ChEBI" id="CHEBI:37565"/>
    </ligand>
</feature>
<dbReference type="InterPro" id="IPR036144">
    <property type="entry name" value="RibA-like_sf"/>
</dbReference>
<dbReference type="FunFam" id="3.40.50.10990:FF:000002">
    <property type="entry name" value="GTP cyclohydrolase-2"/>
    <property type="match status" value="1"/>
</dbReference>
<keyword evidence="6 9" id="KW-0862">Zinc</keyword>
<evidence type="ECO:0000313" key="12">
    <source>
        <dbReference type="Proteomes" id="UP000824019"/>
    </source>
</evidence>
<evidence type="ECO:0000256" key="6">
    <source>
        <dbReference type="ARBA" id="ARBA00022833"/>
    </source>
</evidence>
<reference evidence="11" key="1">
    <citation type="submission" date="2021-02" db="EMBL/GenBank/DDBJ databases">
        <title>Infant gut strain persistence is associated with maternal origin, phylogeny, and functional potential including surface adhesion and iron acquisition.</title>
        <authorList>
            <person name="Lou Y.C."/>
        </authorList>
    </citation>
    <scope>NUCLEOTIDE SEQUENCE</scope>
    <source>
        <strain evidence="11">L3_101_000G1_dasL3_101_000G1_concoct_7_sub</strain>
    </source>
</reference>
<evidence type="ECO:0000256" key="3">
    <source>
        <dbReference type="ARBA" id="ARBA00022723"/>
    </source>
</evidence>
<evidence type="ECO:0000256" key="9">
    <source>
        <dbReference type="HAMAP-Rule" id="MF_00179"/>
    </source>
</evidence>
<feature type="binding site" evidence="9">
    <location>
        <begin position="95"/>
        <end position="97"/>
    </location>
    <ligand>
        <name>GTP</name>
        <dbReference type="ChEBI" id="CHEBI:37565"/>
    </ligand>
</feature>
<name>A0A9E1FAB6_9BACT</name>
<dbReference type="GO" id="GO:0003935">
    <property type="term" value="F:GTP cyclohydrolase II activity"/>
    <property type="evidence" value="ECO:0007669"/>
    <property type="project" value="UniProtKB-UniRule"/>
</dbReference>
<dbReference type="PANTHER" id="PTHR21327:SF18">
    <property type="entry name" value="3,4-DIHYDROXY-2-BUTANONE 4-PHOSPHATE SYNTHASE"/>
    <property type="match status" value="1"/>
</dbReference>
<sequence>MENELVVSKEVEANLPTKFGEFKVIGFKENNTDNCHLALVKGDFNTDEPVLVRIHSECLTGDAIGSLKCDCRDQLEASLKYIEENGGMVIYLRQEGRNIGLLNKINAYNLQDKGFDTIEANHQLGFKADERTYEVVDFILNHYGIKEVNLLTNNPLKLHGLSSVKIVKRVPIVIKPNKFNEGYLKVKKEQMGHILDEK</sequence>
<feature type="binding site" evidence="9">
    <location>
        <position position="69"/>
    </location>
    <ligand>
        <name>Zn(2+)</name>
        <dbReference type="ChEBI" id="CHEBI:29105"/>
        <note>catalytic</note>
    </ligand>
</feature>
<comment type="catalytic activity">
    <reaction evidence="8 9">
        <text>GTP + 4 H2O = 2,5-diamino-6-hydroxy-4-(5-phosphoribosylamino)-pyrimidine + formate + 2 phosphate + 3 H(+)</text>
        <dbReference type="Rhea" id="RHEA:23704"/>
        <dbReference type="ChEBI" id="CHEBI:15377"/>
        <dbReference type="ChEBI" id="CHEBI:15378"/>
        <dbReference type="ChEBI" id="CHEBI:15740"/>
        <dbReference type="ChEBI" id="CHEBI:37565"/>
        <dbReference type="ChEBI" id="CHEBI:43474"/>
        <dbReference type="ChEBI" id="CHEBI:58614"/>
        <dbReference type="EC" id="3.5.4.25"/>
    </reaction>
</comment>
<comment type="pathway">
    <text evidence="1 9">Cofactor biosynthesis; riboflavin biosynthesis; 5-amino-6-(D-ribitylamino)uracil from GTP: step 1/4.</text>
</comment>
<feature type="binding site" evidence="9">
    <location>
        <position position="71"/>
    </location>
    <ligand>
        <name>Zn(2+)</name>
        <dbReference type="ChEBI" id="CHEBI:29105"/>
        <note>catalytic</note>
    </ligand>
</feature>
<gene>
    <name evidence="9 11" type="primary">ribA</name>
    <name evidence="11" type="ORF">KIC69_01195</name>
</gene>
<dbReference type="NCBIfam" id="NF001591">
    <property type="entry name" value="PRK00393.1"/>
    <property type="match status" value="1"/>
</dbReference>
<feature type="binding site" evidence="9">
    <location>
        <position position="152"/>
    </location>
    <ligand>
        <name>GTP</name>
        <dbReference type="ChEBI" id="CHEBI:37565"/>
    </ligand>
</feature>
<accession>A0A9E1FAB6</accession>
<comment type="function">
    <text evidence="9">Catalyzes the conversion of GTP to 2,5-diamino-6-ribosylamino-4(3H)-pyrimidinone 5'-phosphate (DARP), formate and pyrophosphate.</text>
</comment>
<dbReference type="Pfam" id="PF00925">
    <property type="entry name" value="GTP_cyclohydro2"/>
    <property type="match status" value="1"/>
</dbReference>
<dbReference type="EC" id="3.5.4.25" evidence="9"/>
<organism evidence="11 12">
    <name type="scientific">Campylobacter concisus</name>
    <dbReference type="NCBI Taxonomy" id="199"/>
    <lineage>
        <taxon>Bacteria</taxon>
        <taxon>Pseudomonadati</taxon>
        <taxon>Campylobacterota</taxon>
        <taxon>Epsilonproteobacteria</taxon>
        <taxon>Campylobacterales</taxon>
        <taxon>Campylobacteraceae</taxon>
        <taxon>Campylobacter</taxon>
    </lineage>
</organism>
<dbReference type="GO" id="GO:0009231">
    <property type="term" value="P:riboflavin biosynthetic process"/>
    <property type="evidence" value="ECO:0007669"/>
    <property type="project" value="UniProtKB-UniRule"/>
</dbReference>
<dbReference type="PANTHER" id="PTHR21327">
    <property type="entry name" value="GTP CYCLOHYDROLASE II-RELATED"/>
    <property type="match status" value="1"/>
</dbReference>
<keyword evidence="3 9" id="KW-0479">Metal-binding</keyword>
<dbReference type="EMBL" id="JAHAKR010000025">
    <property type="protein sequence ID" value="MBS5829431.1"/>
    <property type="molecule type" value="Genomic_DNA"/>
</dbReference>
<feature type="active site" description="Proton acceptor" evidence="9">
    <location>
        <position position="129"/>
    </location>
</feature>
<feature type="domain" description="GTP cyclohydrolase II" evidence="10">
    <location>
        <begin position="10"/>
        <end position="171"/>
    </location>
</feature>
<feature type="binding site" evidence="9">
    <location>
        <position position="157"/>
    </location>
    <ligand>
        <name>GTP</name>
        <dbReference type="ChEBI" id="CHEBI:37565"/>
    </ligand>
</feature>
<comment type="caution">
    <text evidence="11">The sequence shown here is derived from an EMBL/GenBank/DDBJ whole genome shotgun (WGS) entry which is preliminary data.</text>
</comment>
<dbReference type="Proteomes" id="UP000824019">
    <property type="component" value="Unassembled WGS sequence"/>
</dbReference>
<dbReference type="GO" id="GO:0005829">
    <property type="term" value="C:cytosol"/>
    <property type="evidence" value="ECO:0007669"/>
    <property type="project" value="TreeGrafter"/>
</dbReference>
<evidence type="ECO:0000256" key="5">
    <source>
        <dbReference type="ARBA" id="ARBA00022801"/>
    </source>
</evidence>
<feature type="binding site" evidence="9">
    <location>
        <position position="117"/>
    </location>
    <ligand>
        <name>GTP</name>
        <dbReference type="ChEBI" id="CHEBI:37565"/>
    </ligand>
</feature>
<keyword evidence="2 9" id="KW-0686">Riboflavin biosynthesis</keyword>
<evidence type="ECO:0000256" key="4">
    <source>
        <dbReference type="ARBA" id="ARBA00022741"/>
    </source>
</evidence>
<proteinExistence type="inferred from homology"/>